<reference evidence="1 2" key="1">
    <citation type="submission" date="2019-05" db="EMBL/GenBank/DDBJ databases">
        <title>Genome sequences of Thalassotalea litorea 1K03283.</title>
        <authorList>
            <person name="Zhang D."/>
        </authorList>
    </citation>
    <scope>NUCLEOTIDE SEQUENCE [LARGE SCALE GENOMIC DNA]</scope>
    <source>
        <strain evidence="1 2">MCCC 1K03283</strain>
    </source>
</reference>
<evidence type="ECO:0000313" key="1">
    <source>
        <dbReference type="EMBL" id="TLU64605.1"/>
    </source>
</evidence>
<dbReference type="InterPro" id="IPR022080">
    <property type="entry name" value="DUF3630"/>
</dbReference>
<dbReference type="OrthoDB" id="6389032at2"/>
<proteinExistence type="predicted"/>
<dbReference type="Pfam" id="PF12305">
    <property type="entry name" value="DUF3630"/>
    <property type="match status" value="1"/>
</dbReference>
<protein>
    <submittedName>
        <fullName evidence="1">DUF3630 family protein</fullName>
    </submittedName>
</protein>
<name>A0A5R9IGF8_9GAMM</name>
<organism evidence="1 2">
    <name type="scientific">Thalassotalea litorea</name>
    <dbReference type="NCBI Taxonomy" id="2020715"/>
    <lineage>
        <taxon>Bacteria</taxon>
        <taxon>Pseudomonadati</taxon>
        <taxon>Pseudomonadota</taxon>
        <taxon>Gammaproteobacteria</taxon>
        <taxon>Alteromonadales</taxon>
        <taxon>Colwelliaceae</taxon>
        <taxon>Thalassotalea</taxon>
    </lineage>
</organism>
<dbReference type="RefSeq" id="WP_138320103.1">
    <property type="nucleotide sequence ID" value="NZ_VCBC01000010.1"/>
</dbReference>
<keyword evidence="2" id="KW-1185">Reference proteome</keyword>
<dbReference type="EMBL" id="VCBC01000010">
    <property type="protein sequence ID" value="TLU64605.1"/>
    <property type="molecule type" value="Genomic_DNA"/>
</dbReference>
<comment type="caution">
    <text evidence="1">The sequence shown here is derived from an EMBL/GenBank/DDBJ whole genome shotgun (WGS) entry which is preliminary data.</text>
</comment>
<evidence type="ECO:0000313" key="2">
    <source>
        <dbReference type="Proteomes" id="UP000307790"/>
    </source>
</evidence>
<gene>
    <name evidence="1" type="ORF">FE810_10960</name>
</gene>
<dbReference type="Proteomes" id="UP000307790">
    <property type="component" value="Unassembled WGS sequence"/>
</dbReference>
<sequence>MQLASTQAITLSEDNIIQFRFAKMWGQEDIKQLLPLVLDKIADHQILEHVIGADREYLRFSYRGLYFMLQFESYSNACWIEAEDQFSQPGISTLYRQLLDSI</sequence>
<dbReference type="AlphaFoldDB" id="A0A5R9IGF8"/>
<accession>A0A5R9IGF8</accession>